<organism evidence="2 3">
    <name type="scientific">Cohnella cellulosilytica</name>
    <dbReference type="NCBI Taxonomy" id="986710"/>
    <lineage>
        <taxon>Bacteria</taxon>
        <taxon>Bacillati</taxon>
        <taxon>Bacillota</taxon>
        <taxon>Bacilli</taxon>
        <taxon>Bacillales</taxon>
        <taxon>Paenibacillaceae</taxon>
        <taxon>Cohnella</taxon>
    </lineage>
</organism>
<keyword evidence="1" id="KW-0812">Transmembrane</keyword>
<name>A0ABW2FKA4_9BACL</name>
<keyword evidence="3" id="KW-1185">Reference proteome</keyword>
<dbReference type="Pfam" id="PF10779">
    <property type="entry name" value="XhlA"/>
    <property type="match status" value="1"/>
</dbReference>
<reference evidence="3" key="1">
    <citation type="journal article" date="2019" name="Int. J. Syst. Evol. Microbiol.">
        <title>The Global Catalogue of Microorganisms (GCM) 10K type strain sequencing project: providing services to taxonomists for standard genome sequencing and annotation.</title>
        <authorList>
            <consortium name="The Broad Institute Genomics Platform"/>
            <consortium name="The Broad Institute Genome Sequencing Center for Infectious Disease"/>
            <person name="Wu L."/>
            <person name="Ma J."/>
        </authorList>
    </citation>
    <scope>NUCLEOTIDE SEQUENCE [LARGE SCALE GENOMIC DNA]</scope>
    <source>
        <strain evidence="3">KCTC 12907</strain>
    </source>
</reference>
<dbReference type="Proteomes" id="UP001596378">
    <property type="component" value="Unassembled WGS sequence"/>
</dbReference>
<evidence type="ECO:0000313" key="3">
    <source>
        <dbReference type="Proteomes" id="UP001596378"/>
    </source>
</evidence>
<feature type="transmembrane region" description="Helical" evidence="1">
    <location>
        <begin position="60"/>
        <end position="78"/>
    </location>
</feature>
<evidence type="ECO:0000313" key="2">
    <source>
        <dbReference type="EMBL" id="MFC7152505.1"/>
    </source>
</evidence>
<protein>
    <submittedName>
        <fullName evidence="2">Hemolysin XhlA family protein</fullName>
    </submittedName>
</protein>
<evidence type="ECO:0000256" key="1">
    <source>
        <dbReference type="SAM" id="Phobius"/>
    </source>
</evidence>
<keyword evidence="1" id="KW-0472">Membrane</keyword>
<gene>
    <name evidence="2" type="ORF">ACFQMJ_28550</name>
</gene>
<comment type="caution">
    <text evidence="2">The sequence shown here is derived from an EMBL/GenBank/DDBJ whole genome shotgun (WGS) entry which is preliminary data.</text>
</comment>
<dbReference type="EMBL" id="JBHTAI010000023">
    <property type="protein sequence ID" value="MFC7152505.1"/>
    <property type="molecule type" value="Genomic_DNA"/>
</dbReference>
<dbReference type="RefSeq" id="WP_378044054.1">
    <property type="nucleotide sequence ID" value="NZ_JBHMDN010000002.1"/>
</dbReference>
<accession>A0ABW2FKA4</accession>
<keyword evidence="1" id="KW-1133">Transmembrane helix</keyword>
<proteinExistence type="predicted"/>
<dbReference type="InterPro" id="IPR019715">
    <property type="entry name" value="Haemolysin_XhlA"/>
</dbReference>
<sequence>MSQADNADVLQRMTRVETKLDNMDGKLDRAISASETAVQALESAKSAHLRLNEIKDNQKWLWRTVTGSIIVGAIGALIKFNGG</sequence>